<feature type="transmembrane region" description="Helical" evidence="9">
    <location>
        <begin position="273"/>
        <end position="292"/>
    </location>
</feature>
<keyword evidence="3 11" id="KW-0328">Glycosyltransferase</keyword>
<evidence type="ECO:0000256" key="7">
    <source>
        <dbReference type="ARBA" id="ARBA00023136"/>
    </source>
</evidence>
<feature type="transmembrane region" description="Helical" evidence="9">
    <location>
        <begin position="299"/>
        <end position="318"/>
    </location>
</feature>
<evidence type="ECO:0000256" key="9">
    <source>
        <dbReference type="SAM" id="Phobius"/>
    </source>
</evidence>
<evidence type="ECO:0000256" key="6">
    <source>
        <dbReference type="ARBA" id="ARBA00022989"/>
    </source>
</evidence>
<evidence type="ECO:0000256" key="4">
    <source>
        <dbReference type="ARBA" id="ARBA00022679"/>
    </source>
</evidence>
<evidence type="ECO:0000256" key="1">
    <source>
        <dbReference type="ARBA" id="ARBA00004651"/>
    </source>
</evidence>
<name>A0A8E2WEX3_RHILI</name>
<evidence type="ECO:0000313" key="12">
    <source>
        <dbReference type="Proteomes" id="UP000245631"/>
    </source>
</evidence>
<dbReference type="InterPro" id="IPR038731">
    <property type="entry name" value="RgtA/B/C-like"/>
</dbReference>
<keyword evidence="2" id="KW-1003">Cell membrane</keyword>
<keyword evidence="7 9" id="KW-0472">Membrane</keyword>
<feature type="transmembrane region" description="Helical" evidence="9">
    <location>
        <begin position="330"/>
        <end position="350"/>
    </location>
</feature>
<feature type="transmembrane region" description="Helical" evidence="9">
    <location>
        <begin position="362"/>
        <end position="385"/>
    </location>
</feature>
<comment type="subcellular location">
    <subcellularLocation>
        <location evidence="1">Cell membrane</location>
        <topology evidence="1">Multi-pass membrane protein</topology>
    </subcellularLocation>
</comment>
<feature type="transmembrane region" description="Helical" evidence="9">
    <location>
        <begin position="149"/>
        <end position="167"/>
    </location>
</feature>
<dbReference type="PANTHER" id="PTHR33908:SF11">
    <property type="entry name" value="MEMBRANE PROTEIN"/>
    <property type="match status" value="1"/>
</dbReference>
<keyword evidence="6 9" id="KW-1133">Transmembrane helix</keyword>
<accession>A0A8E2WEX3</accession>
<dbReference type="PANTHER" id="PTHR33908">
    <property type="entry name" value="MANNOSYLTRANSFERASE YKCB-RELATED"/>
    <property type="match status" value="1"/>
</dbReference>
<evidence type="ECO:0000256" key="5">
    <source>
        <dbReference type="ARBA" id="ARBA00022692"/>
    </source>
</evidence>
<dbReference type="AlphaFoldDB" id="A0A8E2WEX3"/>
<feature type="transmembrane region" description="Helical" evidence="9">
    <location>
        <begin position="391"/>
        <end position="411"/>
    </location>
</feature>
<dbReference type="GO" id="GO:0016763">
    <property type="term" value="F:pentosyltransferase activity"/>
    <property type="evidence" value="ECO:0007669"/>
    <property type="project" value="TreeGrafter"/>
</dbReference>
<dbReference type="Pfam" id="PF13231">
    <property type="entry name" value="PMT_2"/>
    <property type="match status" value="1"/>
</dbReference>
<proteinExistence type="predicted"/>
<dbReference type="EMBL" id="QGGH01000002">
    <property type="protein sequence ID" value="PWJ92988.1"/>
    <property type="molecule type" value="Genomic_DNA"/>
</dbReference>
<feature type="transmembrane region" description="Helical" evidence="9">
    <location>
        <begin position="29"/>
        <end position="47"/>
    </location>
</feature>
<dbReference type="RefSeq" id="WP_109662863.1">
    <property type="nucleotide sequence ID" value="NZ_QGGH01000002.1"/>
</dbReference>
<feature type="transmembrane region" description="Helical" evidence="9">
    <location>
        <begin position="243"/>
        <end position="261"/>
    </location>
</feature>
<evidence type="ECO:0000256" key="2">
    <source>
        <dbReference type="ARBA" id="ARBA00022475"/>
    </source>
</evidence>
<evidence type="ECO:0000256" key="8">
    <source>
        <dbReference type="SAM" id="MobiDB-lite"/>
    </source>
</evidence>
<feature type="region of interest" description="Disordered" evidence="8">
    <location>
        <begin position="1"/>
        <end position="20"/>
    </location>
</feature>
<comment type="caution">
    <text evidence="11">The sequence shown here is derived from an EMBL/GenBank/DDBJ whole genome shotgun (WGS) entry which is preliminary data.</text>
</comment>
<feature type="domain" description="Glycosyltransferase RgtA/B/C/D-like" evidence="10">
    <location>
        <begin position="103"/>
        <end position="258"/>
    </location>
</feature>
<keyword evidence="4 11" id="KW-0808">Transferase</keyword>
<reference evidence="11 12" key="1">
    <citation type="submission" date="2018-05" db="EMBL/GenBank/DDBJ databases">
        <title>Genomic Encyclopedia of Type Strains, Phase IV (KMG-IV): sequencing the most valuable type-strain genomes for metagenomic binning, comparative biology and taxonomic classification.</title>
        <authorList>
            <person name="Goeker M."/>
        </authorList>
    </citation>
    <scope>NUCLEOTIDE SEQUENCE [LARGE SCALE GENOMIC DNA]</scope>
    <source>
        <strain evidence="11 12">DSM 2626</strain>
    </source>
</reference>
<feature type="transmembrane region" description="Helical" evidence="9">
    <location>
        <begin position="119"/>
        <end position="137"/>
    </location>
</feature>
<feature type="transmembrane region" description="Helical" evidence="9">
    <location>
        <begin position="211"/>
        <end position="231"/>
    </location>
</feature>
<protein>
    <submittedName>
        <fullName evidence="11">Dolichyl-phosphate-mannose-protein mannosyltransferase</fullName>
    </submittedName>
</protein>
<dbReference type="GeneID" id="61051800"/>
<sequence length="542" mass="60586">MTDDPELNQAEGRQYLQQSTDRDTAARNYLSPNTAILLGILFIAGMFRFHDITLPLVDAFSWRETSTAMMADNFQQRSWNIFFPEVSWTGPGPSYQGREFQIVSYLTALLYQLFGWHDWFGRMIAALFGLVTVFSLHRLTALCWGETHAHVAALAYALMPATIMIDSSFLPEPSMLALVTLGIWLFVKYWVGGNERLLLLATLSFTFGVLAKPPGIAAGSVIFYLVACWILQKRYRPAIRTSVSGLLSLAVIAAYFSWAIHLGRTYPPYHTAGFGYIWDSGFWTFFDNYFYLNSVWNKSVWWFYGYPIMILIVIGFWLPPRPSTGSQERILSAIPYVWLAGALVVYVAAAREITSNPWNYHIFHVPFAMFCARGALVLATLASGMTWSPMVVLRSVCIAAVVLVWSTCPLVKTMKAPIAMNGKLLGEELARLAKPGDLVIAVAPDVGDPVAVYYSRMRGWVFPPGGGDFNWAMFVKDDATAIAQIEELRAEGADFLGATKNAEDDNNQLFVEHHAGVIDYLDKIGTKLVDSDKLLIYKISSP</sequence>
<evidence type="ECO:0000256" key="3">
    <source>
        <dbReference type="ARBA" id="ARBA00022676"/>
    </source>
</evidence>
<evidence type="ECO:0000313" key="11">
    <source>
        <dbReference type="EMBL" id="PWJ92988.1"/>
    </source>
</evidence>
<dbReference type="InterPro" id="IPR050297">
    <property type="entry name" value="LipidA_mod_glycosyltrf_83"/>
</dbReference>
<dbReference type="GO" id="GO:0009103">
    <property type="term" value="P:lipopolysaccharide biosynthetic process"/>
    <property type="evidence" value="ECO:0007669"/>
    <property type="project" value="UniProtKB-ARBA"/>
</dbReference>
<dbReference type="GO" id="GO:0005886">
    <property type="term" value="C:plasma membrane"/>
    <property type="evidence" value="ECO:0007669"/>
    <property type="project" value="UniProtKB-SubCell"/>
</dbReference>
<gene>
    <name evidence="11" type="ORF">C8D77_102765</name>
</gene>
<evidence type="ECO:0000259" key="10">
    <source>
        <dbReference type="Pfam" id="PF13231"/>
    </source>
</evidence>
<dbReference type="Proteomes" id="UP000245631">
    <property type="component" value="Unassembled WGS sequence"/>
</dbReference>
<keyword evidence="5 9" id="KW-0812">Transmembrane</keyword>
<organism evidence="11 12">
    <name type="scientific">Rhizobium loti</name>
    <name type="common">Mesorhizobium loti</name>
    <dbReference type="NCBI Taxonomy" id="381"/>
    <lineage>
        <taxon>Bacteria</taxon>
        <taxon>Pseudomonadati</taxon>
        <taxon>Pseudomonadota</taxon>
        <taxon>Alphaproteobacteria</taxon>
        <taxon>Hyphomicrobiales</taxon>
        <taxon>Phyllobacteriaceae</taxon>
        <taxon>Mesorhizobium</taxon>
    </lineage>
</organism>